<dbReference type="Proteomes" id="UP000031843">
    <property type="component" value="Chromosome secondary"/>
</dbReference>
<evidence type="ECO:0000313" key="1">
    <source>
        <dbReference type="EMBL" id="AJG25012.1"/>
    </source>
</evidence>
<keyword evidence="2" id="KW-1185">Reference proteome</keyword>
<proteinExistence type="predicted"/>
<accession>A0A0C4YGM2</accession>
<dbReference type="AlphaFoldDB" id="A0A0C4YGM2"/>
<protein>
    <submittedName>
        <fullName evidence="1">Uncharacterized protein</fullName>
    </submittedName>
</protein>
<sequence length="47" mass="5537">MAKYFGWDGYSRTRQEAAGQVWNIEHRAGPETVFEDVAWLPYKYLAK</sequence>
<evidence type="ECO:0000313" key="2">
    <source>
        <dbReference type="Proteomes" id="UP000031843"/>
    </source>
</evidence>
<gene>
    <name evidence="1" type="ORF">RR42_s3436</name>
</gene>
<dbReference type="KEGG" id="cbw:RR42_s3436"/>
<dbReference type="STRING" id="68895.RR42_s3436"/>
<organism evidence="1 2">
    <name type="scientific">Cupriavidus basilensis</name>
    <dbReference type="NCBI Taxonomy" id="68895"/>
    <lineage>
        <taxon>Bacteria</taxon>
        <taxon>Pseudomonadati</taxon>
        <taxon>Pseudomonadota</taxon>
        <taxon>Betaproteobacteria</taxon>
        <taxon>Burkholderiales</taxon>
        <taxon>Burkholderiaceae</taxon>
        <taxon>Cupriavidus</taxon>
    </lineage>
</organism>
<reference evidence="1 2" key="1">
    <citation type="journal article" date="2015" name="Genome Announc.">
        <title>Complete Genome Sequence of Cupriavidus basilensis 4G11, Isolated from the Oak Ridge Field Research Center Site.</title>
        <authorList>
            <person name="Ray J."/>
            <person name="Waters R.J."/>
            <person name="Skerker J.M."/>
            <person name="Kuehl J.V."/>
            <person name="Price M.N."/>
            <person name="Huang J."/>
            <person name="Chakraborty R."/>
            <person name="Arkin A.P."/>
            <person name="Deutschbauer A."/>
        </authorList>
    </citation>
    <scope>NUCLEOTIDE SEQUENCE [LARGE SCALE GENOMIC DNA]</scope>
    <source>
        <strain evidence="1">4G11</strain>
    </source>
</reference>
<dbReference type="EMBL" id="CP010537">
    <property type="protein sequence ID" value="AJG25012.1"/>
    <property type="molecule type" value="Genomic_DNA"/>
</dbReference>
<name>A0A0C4YGM2_9BURK</name>